<proteinExistence type="predicted"/>
<dbReference type="GO" id="GO:0016616">
    <property type="term" value="F:oxidoreductase activity, acting on the CH-OH group of donors, NAD or NADP as acceptor"/>
    <property type="evidence" value="ECO:0007669"/>
    <property type="project" value="InterPro"/>
</dbReference>
<dbReference type="EMBL" id="JACDUS010000002">
    <property type="protein sequence ID" value="MBA2880773.1"/>
    <property type="molecule type" value="Genomic_DNA"/>
</dbReference>
<dbReference type="Gene3D" id="3.90.110.10">
    <property type="entry name" value="Lactate dehydrogenase/glycoside hydrolase, family 4, C-terminal"/>
    <property type="match status" value="1"/>
</dbReference>
<comment type="caution">
    <text evidence="1">The sequence shown here is derived from an EMBL/GenBank/DDBJ whole genome shotgun (WGS) entry which is preliminary data.</text>
</comment>
<reference evidence="1 2" key="1">
    <citation type="submission" date="2020-07" db="EMBL/GenBank/DDBJ databases">
        <title>Genomic Encyclopedia of Type Strains, Phase IV (KMG-IV): sequencing the most valuable type-strain genomes for metagenomic binning, comparative biology and taxonomic classification.</title>
        <authorList>
            <person name="Goeker M."/>
        </authorList>
    </citation>
    <scope>NUCLEOTIDE SEQUENCE [LARGE SCALE GENOMIC DNA]</scope>
    <source>
        <strain evidence="1 2">DSM 17721</strain>
    </source>
</reference>
<dbReference type="AlphaFoldDB" id="A0A7W0HK40"/>
<organism evidence="1 2">
    <name type="scientific">Desulfosalsimonas propionicica</name>
    <dbReference type="NCBI Taxonomy" id="332175"/>
    <lineage>
        <taxon>Bacteria</taxon>
        <taxon>Pseudomonadati</taxon>
        <taxon>Thermodesulfobacteriota</taxon>
        <taxon>Desulfobacteria</taxon>
        <taxon>Desulfobacterales</taxon>
        <taxon>Desulfosalsimonadaceae</taxon>
        <taxon>Desulfosalsimonas</taxon>
    </lineage>
</organism>
<dbReference type="InterPro" id="IPR015955">
    <property type="entry name" value="Lactate_DH/Glyco_Ohase_4_C"/>
</dbReference>
<dbReference type="SUPFAM" id="SSF56327">
    <property type="entry name" value="LDH C-terminal domain-like"/>
    <property type="match status" value="1"/>
</dbReference>
<dbReference type="Proteomes" id="UP000525298">
    <property type="component" value="Unassembled WGS sequence"/>
</dbReference>
<protein>
    <submittedName>
        <fullName evidence="1">Malate/lactate dehydrogenase</fullName>
    </submittedName>
</protein>
<dbReference type="RefSeq" id="WP_181550430.1">
    <property type="nucleotide sequence ID" value="NZ_JACDUS010000002.1"/>
</dbReference>
<evidence type="ECO:0000313" key="1">
    <source>
        <dbReference type="EMBL" id="MBA2880773.1"/>
    </source>
</evidence>
<evidence type="ECO:0000313" key="2">
    <source>
        <dbReference type="Proteomes" id="UP000525298"/>
    </source>
</evidence>
<gene>
    <name evidence="1" type="ORF">HNR65_001091</name>
</gene>
<accession>A0A7W0HK40</accession>
<sequence>MSLPVMLSQNGIQRQLFMDRSDQEVAIFQYSAKKLKEVIEQLNEV</sequence>
<name>A0A7W0HK40_9BACT</name>
<keyword evidence="2" id="KW-1185">Reference proteome</keyword>